<name>A0A7X3LRF7_9HYPH</name>
<reference evidence="2 3" key="1">
    <citation type="submission" date="2019-12" db="EMBL/GenBank/DDBJ databases">
        <authorList>
            <person name="Li M."/>
        </authorList>
    </citation>
    <scope>NUCLEOTIDE SEQUENCE [LARGE SCALE GENOMIC DNA]</scope>
    <source>
        <strain evidence="2 3">GBMRC 2046</strain>
    </source>
</reference>
<gene>
    <name evidence="2" type="ORF">GR183_02240</name>
</gene>
<feature type="compositionally biased region" description="Low complexity" evidence="1">
    <location>
        <begin position="19"/>
        <end position="36"/>
    </location>
</feature>
<dbReference type="EMBL" id="WUMV01000001">
    <property type="protein sequence ID" value="MXN63711.1"/>
    <property type="molecule type" value="Genomic_DNA"/>
</dbReference>
<proteinExistence type="predicted"/>
<dbReference type="AlphaFoldDB" id="A0A7X3LRF7"/>
<protein>
    <submittedName>
        <fullName evidence="2">Uncharacterized protein</fullName>
    </submittedName>
</protein>
<evidence type="ECO:0000256" key="1">
    <source>
        <dbReference type="SAM" id="MobiDB-lite"/>
    </source>
</evidence>
<organism evidence="2 3">
    <name type="scientific">Stappia sediminis</name>
    <dbReference type="NCBI Taxonomy" id="2692190"/>
    <lineage>
        <taxon>Bacteria</taxon>
        <taxon>Pseudomonadati</taxon>
        <taxon>Pseudomonadota</taxon>
        <taxon>Alphaproteobacteria</taxon>
        <taxon>Hyphomicrobiales</taxon>
        <taxon>Stappiaceae</taxon>
        <taxon>Stappia</taxon>
    </lineage>
</organism>
<dbReference type="RefSeq" id="WP_160773947.1">
    <property type="nucleotide sequence ID" value="NZ_WUMV01000001.1"/>
</dbReference>
<dbReference type="Proteomes" id="UP000433101">
    <property type="component" value="Unassembled WGS sequence"/>
</dbReference>
<accession>A0A7X3LRF7</accession>
<evidence type="ECO:0000313" key="2">
    <source>
        <dbReference type="EMBL" id="MXN63711.1"/>
    </source>
</evidence>
<feature type="region of interest" description="Disordered" evidence="1">
    <location>
        <begin position="19"/>
        <end position="99"/>
    </location>
</feature>
<keyword evidence="3" id="KW-1185">Reference proteome</keyword>
<comment type="caution">
    <text evidence="2">The sequence shown here is derived from an EMBL/GenBank/DDBJ whole genome shotgun (WGS) entry which is preliminary data.</text>
</comment>
<feature type="compositionally biased region" description="Basic and acidic residues" evidence="1">
    <location>
        <begin position="55"/>
        <end position="65"/>
    </location>
</feature>
<evidence type="ECO:0000313" key="3">
    <source>
        <dbReference type="Proteomes" id="UP000433101"/>
    </source>
</evidence>
<sequence length="128" mass="13494">MDFSAARPPLFQLAAAVAREPAAPSAPVSATALPVSQAVPASQRAEKPSNNAKPKRPDGRARKDEDGEPGEGGSDDDRRSPAHAYATFALRSDDPRPESWGETLLHLRRALATSSNVDLSGLGLNKIV</sequence>